<dbReference type="EMBL" id="FOEF01000047">
    <property type="protein sequence ID" value="SEP54450.1"/>
    <property type="molecule type" value="Genomic_DNA"/>
</dbReference>
<organism evidence="2 3">
    <name type="scientific">Amycolatopsis saalfeldensis</name>
    <dbReference type="NCBI Taxonomy" id="394193"/>
    <lineage>
        <taxon>Bacteria</taxon>
        <taxon>Bacillati</taxon>
        <taxon>Actinomycetota</taxon>
        <taxon>Actinomycetes</taxon>
        <taxon>Pseudonocardiales</taxon>
        <taxon>Pseudonocardiaceae</taxon>
        <taxon>Amycolatopsis</taxon>
    </lineage>
</organism>
<evidence type="ECO:0000256" key="1">
    <source>
        <dbReference type="SAM" id="Phobius"/>
    </source>
</evidence>
<keyword evidence="1" id="KW-0472">Membrane</keyword>
<dbReference type="RefSeq" id="WP_091629749.1">
    <property type="nucleotide sequence ID" value="NZ_FOEF01000047.1"/>
</dbReference>
<evidence type="ECO:0000313" key="3">
    <source>
        <dbReference type="Proteomes" id="UP000198582"/>
    </source>
</evidence>
<gene>
    <name evidence="2" type="ORF">SAMN04489732_14726</name>
</gene>
<proteinExistence type="predicted"/>
<reference evidence="2 3" key="1">
    <citation type="submission" date="2016-10" db="EMBL/GenBank/DDBJ databases">
        <authorList>
            <person name="de Groot N.N."/>
        </authorList>
    </citation>
    <scope>NUCLEOTIDE SEQUENCE [LARGE SCALE GENOMIC DNA]</scope>
    <source>
        <strain evidence="2 3">DSM 44993</strain>
    </source>
</reference>
<dbReference type="STRING" id="394193.SAMN04489732_14726"/>
<dbReference type="AlphaFoldDB" id="A0A1H8YQJ1"/>
<sequence>MPLHVLAFASLPLVVALAYLLRLLLRLESVPIPWWSALAIGALAVTALWLMTLINLYTGALLHLIFCGLVPGC</sequence>
<evidence type="ECO:0000313" key="2">
    <source>
        <dbReference type="EMBL" id="SEP54450.1"/>
    </source>
</evidence>
<keyword evidence="1" id="KW-0812">Transmembrane</keyword>
<dbReference type="Proteomes" id="UP000198582">
    <property type="component" value="Unassembled WGS sequence"/>
</dbReference>
<keyword evidence="1" id="KW-1133">Transmembrane helix</keyword>
<accession>A0A1H8YQJ1</accession>
<keyword evidence="3" id="KW-1185">Reference proteome</keyword>
<protein>
    <submittedName>
        <fullName evidence="2">Uncharacterized protein</fullName>
    </submittedName>
</protein>
<feature type="transmembrane region" description="Helical" evidence="1">
    <location>
        <begin position="34"/>
        <end position="56"/>
    </location>
</feature>
<name>A0A1H8YQJ1_9PSEU</name>